<dbReference type="OrthoDB" id="6679728at2"/>
<sequence length="379" mass="39934">MKTVLGGASLAALAATSAHAGGVERTGFTSGLLFEEGTRVELTYAQVNPTVSGAQGTLPGFLGVIFPQGASSGDVADDYSTVTLGFKTALNDRLDAAIILDQPIGADVSYLQPSYLYGFGAGSTASLKSNAVTALLRYQINDAFSVYGGVRNERVKGVVSLFSFIGTPDYDLSTQTASDWGYVVGFAWEKPEIAARVALSYVSAITHTLETNERQGAATGNTPFDTTVPQSLQVEFQTGVAENTLLFGSVKWTDWSAFDITPVLYDANIGGSLVSYDNDTYTYTLGLGRRFNENWSGAVTLGYEKQQGGFAGNLGPTDGFFSVGLGGTYTRGNMEISGGARYIWIGDAETESPIIPGATQGNFTGNSGTAFGLKIAYNF</sequence>
<protein>
    <recommendedName>
        <fullName evidence="11">Transporter</fullName>
    </recommendedName>
</protein>
<evidence type="ECO:0000313" key="10">
    <source>
        <dbReference type="Proteomes" id="UP000026249"/>
    </source>
</evidence>
<dbReference type="STRING" id="1454373.ACMU_07325"/>
<comment type="subcellular location">
    <subcellularLocation>
        <location evidence="1">Cell outer membrane</location>
        <topology evidence="1">Multi-pass membrane protein</topology>
    </subcellularLocation>
</comment>
<evidence type="ECO:0000256" key="3">
    <source>
        <dbReference type="ARBA" id="ARBA00022452"/>
    </source>
</evidence>
<evidence type="ECO:0000256" key="4">
    <source>
        <dbReference type="ARBA" id="ARBA00022692"/>
    </source>
</evidence>
<evidence type="ECO:0008006" key="11">
    <source>
        <dbReference type="Google" id="ProtNLM"/>
    </source>
</evidence>
<gene>
    <name evidence="9" type="ORF">ACMU_07325</name>
</gene>
<evidence type="ECO:0000256" key="5">
    <source>
        <dbReference type="ARBA" id="ARBA00022729"/>
    </source>
</evidence>
<keyword evidence="10" id="KW-1185">Reference proteome</keyword>
<dbReference type="Pfam" id="PF03349">
    <property type="entry name" value="Toluene_X"/>
    <property type="match status" value="1"/>
</dbReference>
<dbReference type="SUPFAM" id="SSF56935">
    <property type="entry name" value="Porins"/>
    <property type="match status" value="1"/>
</dbReference>
<name>A0A037ZMG2_9RHOB</name>
<dbReference type="PANTHER" id="PTHR35093:SF8">
    <property type="entry name" value="OUTER MEMBRANE PROTEIN NMB0088-RELATED"/>
    <property type="match status" value="1"/>
</dbReference>
<dbReference type="GO" id="GO:0009279">
    <property type="term" value="C:cell outer membrane"/>
    <property type="evidence" value="ECO:0007669"/>
    <property type="project" value="UniProtKB-SubCell"/>
</dbReference>
<evidence type="ECO:0000313" key="9">
    <source>
        <dbReference type="EMBL" id="KAJ56742.1"/>
    </source>
</evidence>
<dbReference type="InterPro" id="IPR005017">
    <property type="entry name" value="OMPP1/FadL/TodX"/>
</dbReference>
<dbReference type="RefSeq" id="WP_035257036.1">
    <property type="nucleotide sequence ID" value="NZ_JFKE01000002.1"/>
</dbReference>
<keyword evidence="4" id="KW-0812">Transmembrane</keyword>
<feature type="chain" id="PRO_5001559540" description="Transporter" evidence="8">
    <location>
        <begin position="21"/>
        <end position="379"/>
    </location>
</feature>
<dbReference type="GO" id="GO:0015483">
    <property type="term" value="F:long-chain fatty acid transporting porin activity"/>
    <property type="evidence" value="ECO:0007669"/>
    <property type="project" value="TreeGrafter"/>
</dbReference>
<proteinExistence type="inferred from homology"/>
<keyword evidence="6" id="KW-0472">Membrane</keyword>
<evidence type="ECO:0000256" key="1">
    <source>
        <dbReference type="ARBA" id="ARBA00004571"/>
    </source>
</evidence>
<evidence type="ECO:0000256" key="2">
    <source>
        <dbReference type="ARBA" id="ARBA00008163"/>
    </source>
</evidence>
<dbReference type="Proteomes" id="UP000026249">
    <property type="component" value="Unassembled WGS sequence"/>
</dbReference>
<reference evidence="9 10" key="1">
    <citation type="submission" date="2014-03" db="EMBL/GenBank/DDBJ databases">
        <title>Draft Genome Sequence of Actibacterium mucosum KCTC 23349, a Marine Alphaproteobacterium with Complex Ionic Requirements Isolated from Mediterranean Seawater at Malvarrosa Beach, Valencia, Spain.</title>
        <authorList>
            <person name="Arahal D.R."/>
            <person name="Shao Z."/>
            <person name="Lai Q."/>
            <person name="Pujalte M.J."/>
        </authorList>
    </citation>
    <scope>NUCLEOTIDE SEQUENCE [LARGE SCALE GENOMIC DNA]</scope>
    <source>
        <strain evidence="9 10">KCTC 23349</strain>
    </source>
</reference>
<evidence type="ECO:0000256" key="7">
    <source>
        <dbReference type="ARBA" id="ARBA00023237"/>
    </source>
</evidence>
<dbReference type="PANTHER" id="PTHR35093">
    <property type="entry name" value="OUTER MEMBRANE PROTEIN NMB0088-RELATED"/>
    <property type="match status" value="1"/>
</dbReference>
<comment type="similarity">
    <text evidence="2">Belongs to the OmpP1/FadL family.</text>
</comment>
<keyword evidence="5 8" id="KW-0732">Signal</keyword>
<feature type="signal peptide" evidence="8">
    <location>
        <begin position="1"/>
        <end position="20"/>
    </location>
</feature>
<comment type="caution">
    <text evidence="9">The sequence shown here is derived from an EMBL/GenBank/DDBJ whole genome shotgun (WGS) entry which is preliminary data.</text>
</comment>
<accession>A0A037ZMG2</accession>
<dbReference type="AlphaFoldDB" id="A0A037ZMG2"/>
<evidence type="ECO:0000256" key="8">
    <source>
        <dbReference type="SAM" id="SignalP"/>
    </source>
</evidence>
<organism evidence="9 10">
    <name type="scientific">Actibacterium mucosum KCTC 23349</name>
    <dbReference type="NCBI Taxonomy" id="1454373"/>
    <lineage>
        <taxon>Bacteria</taxon>
        <taxon>Pseudomonadati</taxon>
        <taxon>Pseudomonadota</taxon>
        <taxon>Alphaproteobacteria</taxon>
        <taxon>Rhodobacterales</taxon>
        <taxon>Roseobacteraceae</taxon>
        <taxon>Actibacterium</taxon>
    </lineage>
</organism>
<keyword evidence="3" id="KW-1134">Transmembrane beta strand</keyword>
<dbReference type="Gene3D" id="2.40.160.60">
    <property type="entry name" value="Outer membrane protein transport protein (OMPP1/FadL/TodX)"/>
    <property type="match status" value="1"/>
</dbReference>
<keyword evidence="7" id="KW-0998">Cell outer membrane</keyword>
<dbReference type="EMBL" id="JFKE01000002">
    <property type="protein sequence ID" value="KAJ56742.1"/>
    <property type="molecule type" value="Genomic_DNA"/>
</dbReference>
<evidence type="ECO:0000256" key="6">
    <source>
        <dbReference type="ARBA" id="ARBA00023136"/>
    </source>
</evidence>